<reference evidence="1 2" key="1">
    <citation type="submission" date="2019-06" db="EMBL/GenBank/DDBJ databases">
        <title>A distant relative of Phikzvirus genus phages from a therapeutic phage collection.</title>
        <authorList>
            <person name="Hejnowicz M.S."/>
            <person name="Dabrowski K."/>
            <person name="Gawor J."/>
            <person name="Weber-Dabrowska B."/>
            <person name="Gromadka R."/>
            <person name="Lobocka M.B."/>
        </authorList>
    </citation>
    <scope>NUCLEOTIDE SEQUENCE [LARGE SCALE GENOMIC DNA]</scope>
</reference>
<proteinExistence type="predicted"/>
<accession>A0A5C1K839</accession>
<dbReference type="GeneID" id="77936970"/>
<dbReference type="Proteomes" id="UP000322144">
    <property type="component" value="Segment"/>
</dbReference>
<dbReference type="RefSeq" id="YP_010660960.1">
    <property type="nucleotide sequence ID" value="NC_070882.1"/>
</dbReference>
<protein>
    <submittedName>
        <fullName evidence="1">Uncharacterized protein</fullName>
    </submittedName>
</protein>
<organism evidence="1 2">
    <name type="scientific">Pseudomonas phage vB_PaeM_PS119XW</name>
    <dbReference type="NCBI Taxonomy" id="2601632"/>
    <lineage>
        <taxon>Viruses</taxon>
        <taxon>Duplodnaviria</taxon>
        <taxon>Heunggongvirae</taxon>
        <taxon>Uroviricota</taxon>
        <taxon>Caudoviricetes</taxon>
        <taxon>Chimalliviridae</taxon>
        <taxon>Pawinskivirus</taxon>
        <taxon>Pawinskivirus PS119XW</taxon>
    </lineage>
</organism>
<dbReference type="EMBL" id="MN103543">
    <property type="protein sequence ID" value="QEM41949.1"/>
    <property type="molecule type" value="Genomic_DNA"/>
</dbReference>
<evidence type="ECO:0000313" key="1">
    <source>
        <dbReference type="EMBL" id="QEM41949.1"/>
    </source>
</evidence>
<dbReference type="KEGG" id="vg:77936970"/>
<sequence>MSKDLKSFAFIEEHKLREKVILGEANTFDIPNDLYESVVLGGAGISLEQLKKKERLEGELLAGVTLVAGEQAATRMKENPDLSEIGFNYNMGTTNSQVAGIFNRDGKDHSVVTVSTKTNSAEMKRVCAHINQLFEEVNT</sequence>
<name>A0A5C1K839_9CAUD</name>
<evidence type="ECO:0000313" key="2">
    <source>
        <dbReference type="Proteomes" id="UP000322144"/>
    </source>
</evidence>
<keyword evidence="2" id="KW-1185">Reference proteome</keyword>